<keyword evidence="1" id="KW-0808">Transferase</keyword>
<keyword evidence="2" id="KW-1185">Reference proteome</keyword>
<sequence>MDPIYHPSQIQEKTRYLEHNNRLDDLGYQNFLKPLIDYVCLHTGQNEIGLDFGCGTVPIASHLLQKKGYQMWSYDPYFFPETKALEQRYDFLVASEVIEHFRKPRDEFFRMKSLLKEKAQLFFMTSLFEEGMDFQKWYYKDDQTHLFFYEKRAFDWICDYFQFSSVEVNGKLIRFVLDP</sequence>
<dbReference type="Pfam" id="PF13489">
    <property type="entry name" value="Methyltransf_23"/>
    <property type="match status" value="1"/>
</dbReference>
<dbReference type="GO" id="GO:0032259">
    <property type="term" value="P:methylation"/>
    <property type="evidence" value="ECO:0007669"/>
    <property type="project" value="UniProtKB-KW"/>
</dbReference>
<dbReference type="GO" id="GO:0008168">
    <property type="term" value="F:methyltransferase activity"/>
    <property type="evidence" value="ECO:0007669"/>
    <property type="project" value="UniProtKB-KW"/>
</dbReference>
<dbReference type="Proteomes" id="UP000245133">
    <property type="component" value="Unassembled WGS sequence"/>
</dbReference>
<evidence type="ECO:0000313" key="1">
    <source>
        <dbReference type="EMBL" id="GBF49320.1"/>
    </source>
</evidence>
<organism evidence="1 2">
    <name type="scientific">Leptospira ryugenii</name>
    <dbReference type="NCBI Taxonomy" id="1917863"/>
    <lineage>
        <taxon>Bacteria</taxon>
        <taxon>Pseudomonadati</taxon>
        <taxon>Spirochaetota</taxon>
        <taxon>Spirochaetia</taxon>
        <taxon>Leptospirales</taxon>
        <taxon>Leptospiraceae</taxon>
        <taxon>Leptospira</taxon>
    </lineage>
</organism>
<protein>
    <submittedName>
        <fullName evidence="1">Putative methyltransferase</fullName>
    </submittedName>
</protein>
<gene>
    <name evidence="1" type="ORF">LPTSP4_08310</name>
</gene>
<proteinExistence type="predicted"/>
<dbReference type="InterPro" id="IPR029063">
    <property type="entry name" value="SAM-dependent_MTases_sf"/>
</dbReference>
<reference evidence="1 2" key="1">
    <citation type="submission" date="2018-02" db="EMBL/GenBank/DDBJ databases">
        <title>Novel Leptospira species isolated from soil and water in Japan.</title>
        <authorList>
            <person name="Nakao R."/>
            <person name="Masuzawa T."/>
        </authorList>
    </citation>
    <scope>NUCLEOTIDE SEQUENCE [LARGE SCALE GENOMIC DNA]</scope>
    <source>
        <strain evidence="1 2">YH101</strain>
    </source>
</reference>
<name>A0A2P2DXL6_9LEPT</name>
<comment type="caution">
    <text evidence="1">The sequence shown here is derived from an EMBL/GenBank/DDBJ whole genome shotgun (WGS) entry which is preliminary data.</text>
</comment>
<evidence type="ECO:0000313" key="2">
    <source>
        <dbReference type="Proteomes" id="UP000245133"/>
    </source>
</evidence>
<dbReference type="EMBL" id="BFBB01000003">
    <property type="protein sequence ID" value="GBF49320.1"/>
    <property type="molecule type" value="Genomic_DNA"/>
</dbReference>
<accession>A0A2P2DXL6</accession>
<dbReference type="AlphaFoldDB" id="A0A2P2DXL6"/>
<keyword evidence="1" id="KW-0489">Methyltransferase</keyword>
<dbReference type="Gene3D" id="3.40.50.150">
    <property type="entry name" value="Vaccinia Virus protein VP39"/>
    <property type="match status" value="1"/>
</dbReference>
<dbReference type="SUPFAM" id="SSF53335">
    <property type="entry name" value="S-adenosyl-L-methionine-dependent methyltransferases"/>
    <property type="match status" value="1"/>
</dbReference>